<sequence>MNKLPENYQQALLGLRMQSEYAVSELTDKKLSRDHLHEAHKLIANHKYKVHKIIEMAKEHKVSVIDIAEDQLLDWLISNKDLSVSHLFEKPFYYAACNTVEGKDYYFVTTYFDDVMTCAGHSECIDEVIEMMILSTSPTQLKSVETIPLQLASKLRHPEMSSNHYK</sequence>
<proteinExistence type="predicted"/>
<organism evidence="1 2">
    <name type="scientific">Vibrio parahaemolyticus</name>
    <dbReference type="NCBI Taxonomy" id="670"/>
    <lineage>
        <taxon>Bacteria</taxon>
        <taxon>Pseudomonadati</taxon>
        <taxon>Pseudomonadota</taxon>
        <taxon>Gammaproteobacteria</taxon>
        <taxon>Vibrionales</taxon>
        <taxon>Vibrionaceae</taxon>
        <taxon>Vibrio</taxon>
    </lineage>
</organism>
<gene>
    <name evidence="1" type="ORF">QX249_11615</name>
</gene>
<dbReference type="Proteomes" id="UP001253193">
    <property type="component" value="Unassembled WGS sequence"/>
</dbReference>
<dbReference type="RefSeq" id="WP_311020188.1">
    <property type="nucleotide sequence ID" value="NZ_JAUHGG010000003.1"/>
</dbReference>
<comment type="caution">
    <text evidence="1">The sequence shown here is derived from an EMBL/GenBank/DDBJ whole genome shotgun (WGS) entry which is preliminary data.</text>
</comment>
<evidence type="ECO:0000313" key="1">
    <source>
        <dbReference type="EMBL" id="MDS1821313.1"/>
    </source>
</evidence>
<accession>A0AAW8PYK7</accession>
<protein>
    <submittedName>
        <fullName evidence="1">Uncharacterized protein</fullName>
    </submittedName>
</protein>
<dbReference type="AlphaFoldDB" id="A0AAW8PYK7"/>
<dbReference type="EMBL" id="JAUHGG010000003">
    <property type="protein sequence ID" value="MDS1821313.1"/>
    <property type="molecule type" value="Genomic_DNA"/>
</dbReference>
<reference evidence="1" key="1">
    <citation type="submission" date="2023-06" db="EMBL/GenBank/DDBJ databases">
        <title>Genomic Diversity of Vibrio spp. and Metagenomic Analysis of Pathogens in Florida Gulf Coastal Waters Following Hurricane Ian.</title>
        <authorList>
            <person name="Brumfield K.D."/>
        </authorList>
    </citation>
    <scope>NUCLEOTIDE SEQUENCE</scope>
    <source>
        <strain evidence="1">WBS2B-138</strain>
    </source>
</reference>
<name>A0AAW8PYK7_VIBPH</name>
<evidence type="ECO:0000313" key="2">
    <source>
        <dbReference type="Proteomes" id="UP001253193"/>
    </source>
</evidence>